<dbReference type="InterPro" id="IPR044861">
    <property type="entry name" value="IPNS-like_FE2OG_OXY"/>
</dbReference>
<dbReference type="SUPFAM" id="SSF51197">
    <property type="entry name" value="Clavaminate synthase-like"/>
    <property type="match status" value="1"/>
</dbReference>
<dbReference type="InterPro" id="IPR027443">
    <property type="entry name" value="IPNS-like_sf"/>
</dbReference>
<dbReference type="Gene3D" id="2.60.120.330">
    <property type="entry name" value="B-lactam Antibiotic, Isopenicillin N Synthase, Chain"/>
    <property type="match status" value="1"/>
</dbReference>
<dbReference type="PANTHER" id="PTHR47990">
    <property type="entry name" value="2-OXOGLUTARATE (2OG) AND FE(II)-DEPENDENT OXYGENASE SUPERFAMILY PROTEIN-RELATED"/>
    <property type="match status" value="1"/>
</dbReference>
<dbReference type="InterPro" id="IPR050231">
    <property type="entry name" value="Iron_ascorbate_oxido_reductase"/>
</dbReference>
<proteinExistence type="inferred from homology"/>
<dbReference type="GO" id="GO:0046872">
    <property type="term" value="F:metal ion binding"/>
    <property type="evidence" value="ECO:0007669"/>
    <property type="project" value="UniProtKB-KW"/>
</dbReference>
<evidence type="ECO:0000256" key="1">
    <source>
        <dbReference type="ARBA" id="ARBA00008056"/>
    </source>
</evidence>
<evidence type="ECO:0000313" key="5">
    <source>
        <dbReference type="EMBL" id="CAF9904172.1"/>
    </source>
</evidence>
<dbReference type="EMBL" id="CAJPDS010000002">
    <property type="protein sequence ID" value="CAF9904172.1"/>
    <property type="molecule type" value="Genomic_DNA"/>
</dbReference>
<sequence>MAPAAISPTPISPSDNDPVLPFVSLSPLIAGDSSTTQSTARSLLSALERSGFLYLTDSPIPPSLLSRVYALSAKFFKRSLDEKTALAWKTPRSNRGYTRLGREKTSLKTSKEEVAEQKSGEGEDQKESFEIGRDNEEAHLNEWPEGDVEFKEVMLEFFQCCKQLHAVVMKSIALGFKLDPDYFADFVKQGDNTLRLLHYPAVPATAFVNGRVRAGLHSDYGSITFLFQDSRGGLQVEKLDGGFVDVTPIEGTIVMNAGDLLSRWSNGVIRSTRHRVVEPPLKTAMEEDRGYPPRYSIAYFCNPDFDKTIEALPGTWEDCKEGKKWAPVNSGDYLAQRLTATY</sequence>
<dbReference type="OrthoDB" id="288590at2759"/>
<keyword evidence="2" id="KW-0560">Oxidoreductase</keyword>
<dbReference type="Pfam" id="PF03171">
    <property type="entry name" value="2OG-FeII_Oxy"/>
    <property type="match status" value="1"/>
</dbReference>
<name>A0A8H3EHM1_9LECA</name>
<dbReference type="Proteomes" id="UP000664521">
    <property type="component" value="Unassembled WGS sequence"/>
</dbReference>
<accession>A0A8H3EHM1</accession>
<keyword evidence="2" id="KW-0408">Iron</keyword>
<evidence type="ECO:0000256" key="2">
    <source>
        <dbReference type="RuleBase" id="RU003682"/>
    </source>
</evidence>
<dbReference type="GO" id="GO:0016491">
    <property type="term" value="F:oxidoreductase activity"/>
    <property type="evidence" value="ECO:0007669"/>
    <property type="project" value="UniProtKB-KW"/>
</dbReference>
<evidence type="ECO:0000256" key="3">
    <source>
        <dbReference type="SAM" id="MobiDB-lite"/>
    </source>
</evidence>
<comment type="caution">
    <text evidence="5">The sequence shown here is derived from an EMBL/GenBank/DDBJ whole genome shotgun (WGS) entry which is preliminary data.</text>
</comment>
<gene>
    <name evidence="5" type="ORF">HETSPECPRED_003395</name>
</gene>
<evidence type="ECO:0000259" key="4">
    <source>
        <dbReference type="PROSITE" id="PS51471"/>
    </source>
</evidence>
<protein>
    <recommendedName>
        <fullName evidence="4">Fe2OG dioxygenase domain-containing protein</fullName>
    </recommendedName>
</protein>
<dbReference type="GO" id="GO:0044283">
    <property type="term" value="P:small molecule biosynthetic process"/>
    <property type="evidence" value="ECO:0007669"/>
    <property type="project" value="UniProtKB-ARBA"/>
</dbReference>
<dbReference type="Pfam" id="PF14226">
    <property type="entry name" value="DIOX_N"/>
    <property type="match status" value="1"/>
</dbReference>
<feature type="domain" description="Fe2OG dioxygenase" evidence="4">
    <location>
        <begin position="190"/>
        <end position="303"/>
    </location>
</feature>
<comment type="similarity">
    <text evidence="1 2">Belongs to the iron/ascorbate-dependent oxidoreductase family.</text>
</comment>
<reference evidence="5" key="1">
    <citation type="submission" date="2021-03" db="EMBL/GenBank/DDBJ databases">
        <authorList>
            <person name="Tagirdzhanova G."/>
        </authorList>
    </citation>
    <scope>NUCLEOTIDE SEQUENCE</scope>
</reference>
<feature type="region of interest" description="Disordered" evidence="3">
    <location>
        <begin position="97"/>
        <end position="129"/>
    </location>
</feature>
<dbReference type="AlphaFoldDB" id="A0A8H3EHM1"/>
<evidence type="ECO:0000313" key="6">
    <source>
        <dbReference type="Proteomes" id="UP000664521"/>
    </source>
</evidence>
<dbReference type="PROSITE" id="PS51471">
    <property type="entry name" value="FE2OG_OXY"/>
    <property type="match status" value="1"/>
</dbReference>
<dbReference type="InterPro" id="IPR005123">
    <property type="entry name" value="Oxoglu/Fe-dep_dioxygenase_dom"/>
</dbReference>
<dbReference type="InterPro" id="IPR026992">
    <property type="entry name" value="DIOX_N"/>
</dbReference>
<organism evidence="5 6">
    <name type="scientific">Heterodermia speciosa</name>
    <dbReference type="NCBI Taxonomy" id="116794"/>
    <lineage>
        <taxon>Eukaryota</taxon>
        <taxon>Fungi</taxon>
        <taxon>Dikarya</taxon>
        <taxon>Ascomycota</taxon>
        <taxon>Pezizomycotina</taxon>
        <taxon>Lecanoromycetes</taxon>
        <taxon>OSLEUM clade</taxon>
        <taxon>Lecanoromycetidae</taxon>
        <taxon>Caliciales</taxon>
        <taxon>Physciaceae</taxon>
        <taxon>Heterodermia</taxon>
    </lineage>
</organism>
<feature type="compositionally biased region" description="Basic and acidic residues" evidence="3">
    <location>
        <begin position="100"/>
        <end position="129"/>
    </location>
</feature>
<keyword evidence="6" id="KW-1185">Reference proteome</keyword>
<keyword evidence="2" id="KW-0479">Metal-binding</keyword>